<reference evidence="2 3" key="1">
    <citation type="submission" date="2020-07" db="EMBL/GenBank/DDBJ databases">
        <title>Halosimplex litoreum sp. nov. and Halosimplex rubrum sp. nov., isolated from different salt environments.</title>
        <authorList>
            <person name="Cui H."/>
        </authorList>
    </citation>
    <scope>NUCLEOTIDE SEQUENCE [LARGE SCALE GENOMIC DNA]</scope>
    <source>
        <strain evidence="2 3">R2</strain>
    </source>
</reference>
<keyword evidence="3" id="KW-1185">Reference proteome</keyword>
<evidence type="ECO:0000313" key="3">
    <source>
        <dbReference type="Proteomes" id="UP000509346"/>
    </source>
</evidence>
<accession>A0A7D5PBT4</accession>
<gene>
    <name evidence="2" type="ORF">HZS54_23700</name>
</gene>
<evidence type="ECO:0000256" key="1">
    <source>
        <dbReference type="SAM" id="MobiDB-lite"/>
    </source>
</evidence>
<evidence type="ECO:0000313" key="2">
    <source>
        <dbReference type="EMBL" id="QLH84461.1"/>
    </source>
</evidence>
<dbReference type="EMBL" id="CP058909">
    <property type="protein sequence ID" value="QLH84461.1"/>
    <property type="molecule type" value="Genomic_DNA"/>
</dbReference>
<dbReference type="InterPro" id="IPR055975">
    <property type="entry name" value="DUF7553"/>
</dbReference>
<protein>
    <submittedName>
        <fullName evidence="2">Uncharacterized protein</fullName>
    </submittedName>
</protein>
<sequence>MTRENLADASDTLESAADATGDDDAAERLTSLADQLDGLATRDRDPDHGRLARIENALNDLEDSDVTEQVQSAHESVVAFRETVEGV</sequence>
<dbReference type="Pfam" id="PF24430">
    <property type="entry name" value="DUF7553"/>
    <property type="match status" value="1"/>
</dbReference>
<name>A0A7D5PBT4_9EURY</name>
<feature type="region of interest" description="Disordered" evidence="1">
    <location>
        <begin position="1"/>
        <end position="23"/>
    </location>
</feature>
<dbReference type="RefSeq" id="WP_179919544.1">
    <property type="nucleotide sequence ID" value="NZ_CP058909.1"/>
</dbReference>
<dbReference type="GeneID" id="56085663"/>
<dbReference type="AlphaFoldDB" id="A0A7D5PBT4"/>
<proteinExistence type="predicted"/>
<dbReference type="OrthoDB" id="197463at2157"/>
<organism evidence="2 3">
    <name type="scientific">Halosimplex pelagicum</name>
    <dbReference type="NCBI Taxonomy" id="869886"/>
    <lineage>
        <taxon>Archaea</taxon>
        <taxon>Methanobacteriati</taxon>
        <taxon>Methanobacteriota</taxon>
        <taxon>Stenosarchaea group</taxon>
        <taxon>Halobacteria</taxon>
        <taxon>Halobacteriales</taxon>
        <taxon>Haloarculaceae</taxon>
        <taxon>Halosimplex</taxon>
    </lineage>
</organism>
<dbReference type="KEGG" id="hpel:HZS54_23700"/>
<dbReference type="Proteomes" id="UP000509346">
    <property type="component" value="Chromosome"/>
</dbReference>